<keyword evidence="2" id="KW-1185">Reference proteome</keyword>
<dbReference type="RefSeq" id="WP_142664776.1">
    <property type="nucleotide sequence ID" value="NZ_FXTK01000027.1"/>
</dbReference>
<accession>A0A521FM52</accession>
<dbReference type="AlphaFoldDB" id="A0A521FM52"/>
<sequence length="88" mass="9453">MSQNSPNRARRVPEAGFFVKPVYKTKSGKLQLAIYFQAAARTGPEGETLTARPKPLLIAANALDDPDGFLQIVADVLNATYAEGEFAG</sequence>
<protein>
    <submittedName>
        <fullName evidence="1">Uncharacterized protein</fullName>
    </submittedName>
</protein>
<gene>
    <name evidence="1" type="ORF">SAMN06265221_12736</name>
</gene>
<dbReference type="OrthoDB" id="7774923at2"/>
<dbReference type="Proteomes" id="UP000319014">
    <property type="component" value="Unassembled WGS sequence"/>
</dbReference>
<organism evidence="1 2">
    <name type="scientific">Paracoccus laeviglucosivorans</name>
    <dbReference type="NCBI Taxonomy" id="1197861"/>
    <lineage>
        <taxon>Bacteria</taxon>
        <taxon>Pseudomonadati</taxon>
        <taxon>Pseudomonadota</taxon>
        <taxon>Alphaproteobacteria</taxon>
        <taxon>Rhodobacterales</taxon>
        <taxon>Paracoccaceae</taxon>
        <taxon>Paracoccus</taxon>
    </lineage>
</organism>
<evidence type="ECO:0000313" key="1">
    <source>
        <dbReference type="EMBL" id="SMO97263.1"/>
    </source>
</evidence>
<proteinExistence type="predicted"/>
<name>A0A521FM52_9RHOB</name>
<evidence type="ECO:0000313" key="2">
    <source>
        <dbReference type="Proteomes" id="UP000319014"/>
    </source>
</evidence>
<reference evidence="1 2" key="1">
    <citation type="submission" date="2017-05" db="EMBL/GenBank/DDBJ databases">
        <authorList>
            <person name="Varghese N."/>
            <person name="Submissions S."/>
        </authorList>
    </citation>
    <scope>NUCLEOTIDE SEQUENCE [LARGE SCALE GENOMIC DNA]</scope>
    <source>
        <strain evidence="1 2">DSM 100094</strain>
    </source>
</reference>
<dbReference type="EMBL" id="FXTK01000027">
    <property type="protein sequence ID" value="SMO97263.1"/>
    <property type="molecule type" value="Genomic_DNA"/>
</dbReference>